<dbReference type="PANTHER" id="PTHR30502:SF0">
    <property type="entry name" value="PHOSPHOENOLPYRUVATE CARBOXYLASE FAMILY PROTEIN"/>
    <property type="match status" value="1"/>
</dbReference>
<gene>
    <name evidence="5" type="ORF">GCM10023225_01870</name>
</gene>
<dbReference type="SUPFAM" id="SSF51621">
    <property type="entry name" value="Phosphoenolpyruvate/pyruvate domain"/>
    <property type="match status" value="1"/>
</dbReference>
<evidence type="ECO:0000256" key="3">
    <source>
        <dbReference type="ARBA" id="ARBA00023239"/>
    </source>
</evidence>
<dbReference type="EMBL" id="BAABIL010000010">
    <property type="protein sequence ID" value="GAA4961870.1"/>
    <property type="molecule type" value="Genomic_DNA"/>
</dbReference>
<evidence type="ECO:0000313" key="5">
    <source>
        <dbReference type="EMBL" id="GAA4961870.1"/>
    </source>
</evidence>
<dbReference type="PANTHER" id="PTHR30502">
    <property type="entry name" value="2-KETO-3-DEOXY-L-RHAMNONATE ALDOLASE"/>
    <property type="match status" value="1"/>
</dbReference>
<evidence type="ECO:0000313" key="6">
    <source>
        <dbReference type="Proteomes" id="UP001501195"/>
    </source>
</evidence>
<evidence type="ECO:0000256" key="2">
    <source>
        <dbReference type="ARBA" id="ARBA00022723"/>
    </source>
</evidence>
<dbReference type="GO" id="GO:0016829">
    <property type="term" value="F:lyase activity"/>
    <property type="evidence" value="ECO:0007669"/>
    <property type="project" value="UniProtKB-KW"/>
</dbReference>
<evidence type="ECO:0000256" key="1">
    <source>
        <dbReference type="ARBA" id="ARBA00005568"/>
    </source>
</evidence>
<dbReference type="Proteomes" id="UP001501195">
    <property type="component" value="Unassembled WGS sequence"/>
</dbReference>
<comment type="caution">
    <text evidence="5">The sequence shown here is derived from an EMBL/GenBank/DDBJ whole genome shotgun (WGS) entry which is preliminary data.</text>
</comment>
<feature type="domain" description="HpcH/HpaI aldolase/citrate lyase" evidence="4">
    <location>
        <begin position="16"/>
        <end position="236"/>
    </location>
</feature>
<dbReference type="InterPro" id="IPR040442">
    <property type="entry name" value="Pyrv_kinase-like_dom_sf"/>
</dbReference>
<keyword evidence="3 5" id="KW-0456">Lyase</keyword>
<accession>A0ABP9H4J4</accession>
<keyword evidence="2" id="KW-0479">Metal-binding</keyword>
<dbReference type="Gene3D" id="3.20.20.60">
    <property type="entry name" value="Phosphoenolpyruvate-binding domains"/>
    <property type="match status" value="1"/>
</dbReference>
<reference evidence="6" key="1">
    <citation type="journal article" date="2019" name="Int. J. Syst. Evol. Microbiol.">
        <title>The Global Catalogue of Microorganisms (GCM) 10K type strain sequencing project: providing services to taxonomists for standard genome sequencing and annotation.</title>
        <authorList>
            <consortium name="The Broad Institute Genomics Platform"/>
            <consortium name="The Broad Institute Genome Sequencing Center for Infectious Disease"/>
            <person name="Wu L."/>
            <person name="Ma J."/>
        </authorList>
    </citation>
    <scope>NUCLEOTIDE SEQUENCE [LARGE SCALE GENOMIC DNA]</scope>
    <source>
        <strain evidence="6">JCM 18126</strain>
    </source>
</reference>
<keyword evidence="6" id="KW-1185">Reference proteome</keyword>
<organism evidence="5 6">
    <name type="scientific">Kineococcus glutinatus</name>
    <dbReference type="NCBI Taxonomy" id="1070872"/>
    <lineage>
        <taxon>Bacteria</taxon>
        <taxon>Bacillati</taxon>
        <taxon>Actinomycetota</taxon>
        <taxon>Actinomycetes</taxon>
        <taxon>Kineosporiales</taxon>
        <taxon>Kineosporiaceae</taxon>
        <taxon>Kineococcus</taxon>
    </lineage>
</organism>
<comment type="similarity">
    <text evidence="1">Belongs to the HpcH/HpaI aldolase family.</text>
</comment>
<protein>
    <submittedName>
        <fullName evidence="5">Aldolase/citrate lyase family protein</fullName>
    </submittedName>
</protein>
<name>A0ABP9H4J4_9ACTN</name>
<proteinExistence type="inferred from homology"/>
<dbReference type="InterPro" id="IPR050251">
    <property type="entry name" value="HpcH-HpaI_aldolase"/>
</dbReference>
<dbReference type="RefSeq" id="WP_345710416.1">
    <property type="nucleotide sequence ID" value="NZ_BAABIL010000010.1"/>
</dbReference>
<dbReference type="InterPro" id="IPR015813">
    <property type="entry name" value="Pyrv/PenolPyrv_kinase-like_dom"/>
</dbReference>
<sequence>MPHPLLPPPADRPLYGGWSMLANAAAVGSMARAGFDWVLLDTQHGEHDDRSVRECLATSRGAAPVLVRPATCDPHEITRYLDAGAAGVVVPMVSTVEQARAAVRACRYGPAGTRSWGPHAIHCGLRFPTPAEADANVLCAVMVETREGLRNVEAIAAVEGVDVVFVGPFDLSLSLELDVEDLLAADGPEDPLPAVLRACAEAGVVAGAFGVTAERSARLRDLGFRFIAAATDCGLVQSGARERLAGLALPAQHPAVTADRVLSAR</sequence>
<dbReference type="InterPro" id="IPR005000">
    <property type="entry name" value="Aldolase/citrate-lyase_domain"/>
</dbReference>
<dbReference type="Pfam" id="PF03328">
    <property type="entry name" value="HpcH_HpaI"/>
    <property type="match status" value="1"/>
</dbReference>
<evidence type="ECO:0000259" key="4">
    <source>
        <dbReference type="Pfam" id="PF03328"/>
    </source>
</evidence>